<feature type="compositionally biased region" description="Basic and acidic residues" evidence="8">
    <location>
        <begin position="229"/>
        <end position="244"/>
    </location>
</feature>
<dbReference type="GO" id="GO:0005737">
    <property type="term" value="C:cytoplasm"/>
    <property type="evidence" value="ECO:0007669"/>
    <property type="project" value="TreeGrafter"/>
</dbReference>
<comment type="subcellular location">
    <subcellularLocation>
        <location evidence="1">Cytoplasm</location>
        <location evidence="1">Cytoskeleton</location>
    </subcellularLocation>
</comment>
<keyword evidence="6" id="KW-0206">Cytoskeleton</keyword>
<feature type="region of interest" description="Disordered" evidence="8">
    <location>
        <begin position="196"/>
        <end position="417"/>
    </location>
</feature>
<keyword evidence="11" id="KW-1185">Reference proteome</keyword>
<feature type="domain" description="Transforming acidic coiled-coil-containing protein C-terminal" evidence="9">
    <location>
        <begin position="617"/>
        <end position="816"/>
    </location>
</feature>
<dbReference type="GO" id="GO:0007097">
    <property type="term" value="P:nuclear migration"/>
    <property type="evidence" value="ECO:0007669"/>
    <property type="project" value="TreeGrafter"/>
</dbReference>
<reference evidence="10" key="2">
    <citation type="submission" date="2025-09" db="UniProtKB">
        <authorList>
            <consortium name="Ensembl"/>
        </authorList>
    </citation>
    <scope>IDENTIFICATION</scope>
</reference>
<evidence type="ECO:0000313" key="11">
    <source>
        <dbReference type="Proteomes" id="UP000694541"/>
    </source>
</evidence>
<protein>
    <submittedName>
        <fullName evidence="10">Transforming acidic coiled-coil containing protein 1</fullName>
    </submittedName>
</protein>
<feature type="compositionally biased region" description="Basic and acidic residues" evidence="8">
    <location>
        <begin position="514"/>
        <end position="526"/>
    </location>
</feature>
<evidence type="ECO:0000313" key="10">
    <source>
        <dbReference type="Ensembl" id="ENSANIP00000013784.1"/>
    </source>
</evidence>
<dbReference type="GO" id="GO:0021987">
    <property type="term" value="P:cerebral cortex development"/>
    <property type="evidence" value="ECO:0007669"/>
    <property type="project" value="TreeGrafter"/>
</dbReference>
<reference evidence="10" key="1">
    <citation type="submission" date="2025-08" db="UniProtKB">
        <authorList>
            <consortium name="Ensembl"/>
        </authorList>
    </citation>
    <scope>IDENTIFICATION</scope>
</reference>
<feature type="compositionally biased region" description="Polar residues" evidence="8">
    <location>
        <begin position="387"/>
        <end position="398"/>
    </location>
</feature>
<evidence type="ECO:0000256" key="4">
    <source>
        <dbReference type="ARBA" id="ARBA00022553"/>
    </source>
</evidence>
<feature type="compositionally biased region" description="Acidic residues" evidence="8">
    <location>
        <begin position="29"/>
        <end position="48"/>
    </location>
</feature>
<feature type="region of interest" description="Disordered" evidence="8">
    <location>
        <begin position="514"/>
        <end position="545"/>
    </location>
</feature>
<dbReference type="Pfam" id="PF05010">
    <property type="entry name" value="TACC_C"/>
    <property type="match status" value="1"/>
</dbReference>
<dbReference type="PANTHER" id="PTHR13924:SF12">
    <property type="entry name" value="TRANSFORMING ACIDIC COILED-COIL-CONTAINING PROTEIN 1"/>
    <property type="match status" value="1"/>
</dbReference>
<evidence type="ECO:0000256" key="7">
    <source>
        <dbReference type="SAM" id="Coils"/>
    </source>
</evidence>
<dbReference type="InterPro" id="IPR007707">
    <property type="entry name" value="TACC_C"/>
</dbReference>
<evidence type="ECO:0000256" key="6">
    <source>
        <dbReference type="ARBA" id="ARBA00023212"/>
    </source>
</evidence>
<comment type="similarity">
    <text evidence="2">Belongs to the TACC family.</text>
</comment>
<evidence type="ECO:0000256" key="2">
    <source>
        <dbReference type="ARBA" id="ARBA00009423"/>
    </source>
</evidence>
<evidence type="ECO:0000256" key="1">
    <source>
        <dbReference type="ARBA" id="ARBA00004245"/>
    </source>
</evidence>
<accession>A0A8B9MY14</accession>
<feature type="compositionally biased region" description="Basic and acidic residues" evidence="8">
    <location>
        <begin position="351"/>
        <end position="362"/>
    </location>
</feature>
<feature type="coiled-coil region" evidence="7">
    <location>
        <begin position="738"/>
        <end position="818"/>
    </location>
</feature>
<evidence type="ECO:0000256" key="5">
    <source>
        <dbReference type="ARBA" id="ARBA00023054"/>
    </source>
</evidence>
<dbReference type="GO" id="GO:0007052">
    <property type="term" value="P:mitotic spindle organization"/>
    <property type="evidence" value="ECO:0007669"/>
    <property type="project" value="InterPro"/>
</dbReference>
<dbReference type="FunFam" id="1.20.5.1700:FF:000001">
    <property type="entry name" value="Transforming acidic coiled-coil-containing protein 1 isoform 2"/>
    <property type="match status" value="1"/>
</dbReference>
<dbReference type="Gene3D" id="1.20.5.1700">
    <property type="match status" value="1"/>
</dbReference>
<dbReference type="PANTHER" id="PTHR13924">
    <property type="entry name" value="TRANSFORMING ACIDIC COILED-COIL CONTAINING PROTEIN 1/2"/>
    <property type="match status" value="1"/>
</dbReference>
<dbReference type="AlphaFoldDB" id="A0A8B9MY14"/>
<feature type="region of interest" description="Disordered" evidence="8">
    <location>
        <begin position="20"/>
        <end position="167"/>
    </location>
</feature>
<dbReference type="Proteomes" id="UP000694541">
    <property type="component" value="Unplaced"/>
</dbReference>
<dbReference type="InterPro" id="IPR039915">
    <property type="entry name" value="TACC"/>
</dbReference>
<proteinExistence type="inferred from homology"/>
<sequence>MAFSAWQILSPVQWARWTWSAVRGGGGPEGEDGGAAAEEEEEEEEEDGGGGGGSPPAEGTVLGFSSDSEGNFETPEAETPTRSPLKEFCEPPPPGSPQPEAGTQEPSGHANLLVGEACRDISPGTHPKDEVQPEIGAPKASLGTKGETDPEDSTLTQPPAETQCPAALGSRADAGCAAVPAAAPVPVLHAGRAAQERVMSGEDTADAGTGLVEPKADALARECSPSRGQLEKGKTPLLGRKTEETTEETPVPQASYQFNPEQYDESVKPFAAEGCRLQSSPPAAPRSLSHPSSSPGELGRDLVPEPKGQVPKPEVDFTEGGESPEARRAAPRKGSRIPASKLTPKRHRESPKKSAEDAERGPTEPLPPRGSPRLGPVLWDNPGLNPFSGSSALQNSPTLPKGSYQFDPDHFDSMDPFKPTKTLAGTATNSCPTADNSLNEILESQTLEVQDDLVKGRDSPKKPKSRLITTTEQVKFLCFLLSGCKVKQYETQSLVLDVCAQDEGALISEIPDIANRDGHATDEEKLASTTSAQKPAGLEKKGEPEDDLEYFECSNVPVPAAKHGTEAGFEKEISKQMEKDGPGVFPGNPGLCSMDKPPATVTSVSRSESPLDSICLSESEKTAVLTLIREEIITKEIEANEWKKKYEESRQEVLEMRKIVAEYEKTIAQMIEDEQRTNMTSQKNLQQLTMEKDQALADLNSVERSLSDLFRRYENLKGVLEGFKKNEEALKKCAQDYLTRVKQEEQRYQALKVHAEEKLDKANEEIAQVRTKAKAESAALHAGLRKEQMKVESLERALQQKNQEIEELTKICDELIAKLGKTD</sequence>
<evidence type="ECO:0000259" key="9">
    <source>
        <dbReference type="Pfam" id="PF05010"/>
    </source>
</evidence>
<organism evidence="10 11">
    <name type="scientific">Accipiter nisus</name>
    <name type="common">Eurasian sparrowhawk</name>
    <dbReference type="NCBI Taxonomy" id="211598"/>
    <lineage>
        <taxon>Eukaryota</taxon>
        <taxon>Metazoa</taxon>
        <taxon>Chordata</taxon>
        <taxon>Craniata</taxon>
        <taxon>Vertebrata</taxon>
        <taxon>Euteleostomi</taxon>
        <taxon>Archelosauria</taxon>
        <taxon>Archosauria</taxon>
        <taxon>Dinosauria</taxon>
        <taxon>Saurischia</taxon>
        <taxon>Theropoda</taxon>
        <taxon>Coelurosauria</taxon>
        <taxon>Aves</taxon>
        <taxon>Neognathae</taxon>
        <taxon>Neoaves</taxon>
        <taxon>Telluraves</taxon>
        <taxon>Accipitrimorphae</taxon>
        <taxon>Accipitriformes</taxon>
        <taxon>Accipitridae</taxon>
        <taxon>Accipitrinae</taxon>
        <taxon>Accipiter</taxon>
    </lineage>
</organism>
<evidence type="ECO:0000256" key="3">
    <source>
        <dbReference type="ARBA" id="ARBA00022490"/>
    </source>
</evidence>
<name>A0A8B9MY14_9AVES</name>
<dbReference type="Ensembl" id="ENSANIT00000014267.1">
    <property type="protein sequence ID" value="ENSANIP00000013784.1"/>
    <property type="gene ID" value="ENSANIG00000009362.1"/>
</dbReference>
<dbReference type="GO" id="GO:0005856">
    <property type="term" value="C:cytoskeleton"/>
    <property type="evidence" value="ECO:0007669"/>
    <property type="project" value="UniProtKB-SubCell"/>
</dbReference>
<feature type="coiled-coil region" evidence="7">
    <location>
        <begin position="632"/>
        <end position="705"/>
    </location>
</feature>
<evidence type="ECO:0000256" key="8">
    <source>
        <dbReference type="SAM" id="MobiDB-lite"/>
    </source>
</evidence>
<keyword evidence="3" id="KW-0963">Cytoplasm</keyword>
<keyword evidence="4" id="KW-0597">Phosphoprotein</keyword>
<keyword evidence="5 7" id="KW-0175">Coiled coil</keyword>